<accession>A0A1G9MVF2</accession>
<keyword evidence="3" id="KW-1185">Reference proteome</keyword>
<keyword evidence="2" id="KW-0449">Lipoprotein</keyword>
<dbReference type="Pfam" id="PF14109">
    <property type="entry name" value="GldH_lipo"/>
    <property type="match status" value="1"/>
</dbReference>
<dbReference type="PROSITE" id="PS51257">
    <property type="entry name" value="PROKAR_LIPOPROTEIN"/>
    <property type="match status" value="1"/>
</dbReference>
<feature type="signal peptide" evidence="1">
    <location>
        <begin position="1"/>
        <end position="19"/>
    </location>
</feature>
<protein>
    <submittedName>
        <fullName evidence="2">Gliding motility-associated lipoprotein GldH</fullName>
    </submittedName>
</protein>
<dbReference type="NCBIfam" id="TIGR03511">
    <property type="entry name" value="GldH_lipo"/>
    <property type="match status" value="1"/>
</dbReference>
<sequence>MRYTLFALLLLAVACQNSAVFKDNVELKEAKWPIKTVPSFSFDISDTTRTYSLFYNLRNTKSYPYYNLYVTRTLIGPDGKTIERKLDELILANATTGKPTGNGLGDIYDHKFLAVKDFRFPKAGKYTVRIEQYMRQDPLPEVVSVGLSVE</sequence>
<gene>
    <name evidence="2" type="ORF">SAMN04488090_1760</name>
</gene>
<evidence type="ECO:0000313" key="2">
    <source>
        <dbReference type="EMBL" id="SDL78266.1"/>
    </source>
</evidence>
<dbReference type="OrthoDB" id="982482at2"/>
<dbReference type="AlphaFoldDB" id="A0A1G9MVF2"/>
<dbReference type="RefSeq" id="WP_093200567.1">
    <property type="nucleotide sequence ID" value="NZ_FNGS01000003.1"/>
</dbReference>
<name>A0A1G9MVF2_9BACT</name>
<dbReference type="EMBL" id="FNGS01000003">
    <property type="protein sequence ID" value="SDL78266.1"/>
    <property type="molecule type" value="Genomic_DNA"/>
</dbReference>
<dbReference type="STRING" id="563176.SAMN04488090_1760"/>
<dbReference type="InterPro" id="IPR020018">
    <property type="entry name" value="Motility-assoc_lipoprot_GldH"/>
</dbReference>
<keyword evidence="1" id="KW-0732">Signal</keyword>
<organism evidence="2 3">
    <name type="scientific">Siphonobacter aquaeclarae</name>
    <dbReference type="NCBI Taxonomy" id="563176"/>
    <lineage>
        <taxon>Bacteria</taxon>
        <taxon>Pseudomonadati</taxon>
        <taxon>Bacteroidota</taxon>
        <taxon>Cytophagia</taxon>
        <taxon>Cytophagales</taxon>
        <taxon>Cytophagaceae</taxon>
        <taxon>Siphonobacter</taxon>
    </lineage>
</organism>
<reference evidence="2 3" key="1">
    <citation type="submission" date="2016-10" db="EMBL/GenBank/DDBJ databases">
        <authorList>
            <person name="de Groot N.N."/>
        </authorList>
    </citation>
    <scope>NUCLEOTIDE SEQUENCE [LARGE SCALE GENOMIC DNA]</scope>
    <source>
        <strain evidence="2 3">DSM 21668</strain>
    </source>
</reference>
<dbReference type="Proteomes" id="UP000198901">
    <property type="component" value="Unassembled WGS sequence"/>
</dbReference>
<proteinExistence type="predicted"/>
<evidence type="ECO:0000256" key="1">
    <source>
        <dbReference type="SAM" id="SignalP"/>
    </source>
</evidence>
<evidence type="ECO:0000313" key="3">
    <source>
        <dbReference type="Proteomes" id="UP000198901"/>
    </source>
</evidence>
<feature type="chain" id="PRO_5011575105" evidence="1">
    <location>
        <begin position="20"/>
        <end position="150"/>
    </location>
</feature>